<dbReference type="InterPro" id="IPR036986">
    <property type="entry name" value="S4_RNA-bd_sf"/>
</dbReference>
<dbReference type="PROSITE" id="PS50889">
    <property type="entry name" value="S4"/>
    <property type="match status" value="1"/>
</dbReference>
<comment type="catalytic activity">
    <reaction evidence="7 8">
        <text>tRNA(Tyr) + L-tyrosine + ATP = L-tyrosyl-tRNA(Tyr) + AMP + diphosphate + H(+)</text>
        <dbReference type="Rhea" id="RHEA:10220"/>
        <dbReference type="Rhea" id="RHEA-COMP:9706"/>
        <dbReference type="Rhea" id="RHEA-COMP:9707"/>
        <dbReference type="ChEBI" id="CHEBI:15378"/>
        <dbReference type="ChEBI" id="CHEBI:30616"/>
        <dbReference type="ChEBI" id="CHEBI:33019"/>
        <dbReference type="ChEBI" id="CHEBI:58315"/>
        <dbReference type="ChEBI" id="CHEBI:78442"/>
        <dbReference type="ChEBI" id="CHEBI:78536"/>
        <dbReference type="ChEBI" id="CHEBI:456215"/>
        <dbReference type="EC" id="6.1.1.1"/>
    </reaction>
</comment>
<evidence type="ECO:0000256" key="6">
    <source>
        <dbReference type="ARBA" id="ARBA00023146"/>
    </source>
</evidence>
<dbReference type="InterPro" id="IPR002305">
    <property type="entry name" value="aa-tRNA-synth_Ic"/>
</dbReference>
<dbReference type="Gene3D" id="1.10.240.10">
    <property type="entry name" value="Tyrosyl-Transfer RNA Synthetase"/>
    <property type="match status" value="1"/>
</dbReference>
<keyword evidence="12" id="KW-1185">Reference proteome</keyword>
<comment type="similarity">
    <text evidence="8">Belongs to the class-I aminoacyl-tRNA synthetase family. TyrS type 1 subfamily.</text>
</comment>
<dbReference type="InterPro" id="IPR001412">
    <property type="entry name" value="aa-tRNA-synth_I_CS"/>
</dbReference>
<evidence type="ECO:0000256" key="1">
    <source>
        <dbReference type="ARBA" id="ARBA00022598"/>
    </source>
</evidence>
<dbReference type="Pfam" id="PF22421">
    <property type="entry name" value="SYY_C-terminal"/>
    <property type="match status" value="1"/>
</dbReference>
<dbReference type="InterPro" id="IPR054608">
    <property type="entry name" value="SYY-like_C"/>
</dbReference>
<gene>
    <name evidence="8" type="primary">tyrS</name>
    <name evidence="11" type="ORF">DCC88_07870</name>
</gene>
<dbReference type="PROSITE" id="PS00178">
    <property type="entry name" value="AA_TRNA_LIGASE_I"/>
    <property type="match status" value="1"/>
</dbReference>
<evidence type="ECO:0000256" key="9">
    <source>
        <dbReference type="PROSITE-ProRule" id="PRU00182"/>
    </source>
</evidence>
<keyword evidence="1 8" id="KW-0436">Ligase</keyword>
<dbReference type="EMBL" id="QOVW01000072">
    <property type="protein sequence ID" value="RDB35879.1"/>
    <property type="molecule type" value="Genomic_DNA"/>
</dbReference>
<dbReference type="CDD" id="cd00165">
    <property type="entry name" value="S4"/>
    <property type="match status" value="1"/>
</dbReference>
<dbReference type="NCBIfam" id="TIGR00234">
    <property type="entry name" value="tyrS"/>
    <property type="match status" value="1"/>
</dbReference>
<dbReference type="SUPFAM" id="SSF55174">
    <property type="entry name" value="Alpha-L RNA-binding motif"/>
    <property type="match status" value="1"/>
</dbReference>
<dbReference type="GO" id="GO:0005829">
    <property type="term" value="C:cytosol"/>
    <property type="evidence" value="ECO:0007669"/>
    <property type="project" value="TreeGrafter"/>
</dbReference>
<evidence type="ECO:0000256" key="8">
    <source>
        <dbReference type="HAMAP-Rule" id="MF_02006"/>
    </source>
</evidence>
<feature type="short sequence motif" description="'KMSKS' region" evidence="8">
    <location>
        <begin position="240"/>
        <end position="244"/>
    </location>
</feature>
<evidence type="ECO:0000313" key="12">
    <source>
        <dbReference type="Proteomes" id="UP000253934"/>
    </source>
</evidence>
<dbReference type="CDD" id="cd00805">
    <property type="entry name" value="TyrRS_core"/>
    <property type="match status" value="1"/>
</dbReference>
<evidence type="ECO:0000256" key="2">
    <source>
        <dbReference type="ARBA" id="ARBA00022741"/>
    </source>
</evidence>
<dbReference type="InterPro" id="IPR024107">
    <property type="entry name" value="Tyr-tRNA-ligase_bac_1"/>
</dbReference>
<evidence type="ECO:0000313" key="11">
    <source>
        <dbReference type="EMBL" id="RDB35879.1"/>
    </source>
</evidence>
<dbReference type="Proteomes" id="UP000253934">
    <property type="component" value="Unassembled WGS sequence"/>
</dbReference>
<evidence type="ECO:0000256" key="4">
    <source>
        <dbReference type="ARBA" id="ARBA00022884"/>
    </source>
</evidence>
<keyword evidence="5 8" id="KW-0648">Protein biosynthesis</keyword>
<feature type="binding site" evidence="8">
    <location>
        <position position="243"/>
    </location>
    <ligand>
        <name>ATP</name>
        <dbReference type="ChEBI" id="CHEBI:30616"/>
    </ligand>
</feature>
<dbReference type="Gene3D" id="3.40.50.620">
    <property type="entry name" value="HUPs"/>
    <property type="match status" value="1"/>
</dbReference>
<dbReference type="PANTHER" id="PTHR11766">
    <property type="entry name" value="TYROSYL-TRNA SYNTHETASE"/>
    <property type="match status" value="1"/>
</dbReference>
<dbReference type="InterPro" id="IPR014729">
    <property type="entry name" value="Rossmann-like_a/b/a_fold"/>
</dbReference>
<dbReference type="EC" id="6.1.1.1" evidence="8"/>
<evidence type="ECO:0000256" key="5">
    <source>
        <dbReference type="ARBA" id="ARBA00022917"/>
    </source>
</evidence>
<keyword evidence="8" id="KW-0963">Cytoplasm</keyword>
<feature type="binding site" evidence="8">
    <location>
        <position position="180"/>
    </location>
    <ligand>
        <name>L-tyrosine</name>
        <dbReference type="ChEBI" id="CHEBI:58315"/>
    </ligand>
</feature>
<feature type="binding site" evidence="8">
    <location>
        <position position="184"/>
    </location>
    <ligand>
        <name>L-tyrosine</name>
        <dbReference type="ChEBI" id="CHEBI:58315"/>
    </ligand>
</feature>
<dbReference type="PRINTS" id="PR01040">
    <property type="entry name" value="TRNASYNTHTYR"/>
</dbReference>
<dbReference type="GO" id="GO:0004831">
    <property type="term" value="F:tyrosine-tRNA ligase activity"/>
    <property type="evidence" value="ECO:0007669"/>
    <property type="project" value="UniProtKB-UniRule"/>
</dbReference>
<dbReference type="PANTHER" id="PTHR11766:SF0">
    <property type="entry name" value="TYROSINE--TRNA LIGASE, MITOCHONDRIAL"/>
    <property type="match status" value="1"/>
</dbReference>
<dbReference type="Pfam" id="PF00579">
    <property type="entry name" value="tRNA-synt_1b"/>
    <property type="match status" value="1"/>
</dbReference>
<keyword evidence="2 8" id="KW-0547">Nucleotide-binding</keyword>
<reference evidence="11" key="1">
    <citation type="submission" date="2018-04" db="EMBL/GenBank/DDBJ databases">
        <title>Draft genome sequence of the Candidatus Spirobacillus cienkowskii, a pathogen of freshwater Daphnia species, reconstructed from hemolymph metagenomic reads.</title>
        <authorList>
            <person name="Bresciani L."/>
            <person name="Lemos L.N."/>
            <person name="Wale N."/>
            <person name="Lin J.Y."/>
            <person name="Fernandes G.R."/>
            <person name="Duffy M.A."/>
            <person name="Rodrigues J.M."/>
        </authorList>
    </citation>
    <scope>NUCLEOTIDE SEQUENCE [LARGE SCALE GENOMIC DNA]</scope>
    <source>
        <strain evidence="11">Binning01</strain>
    </source>
</reference>
<feature type="short sequence motif" description="'HIGH' region" evidence="8">
    <location>
        <begin position="50"/>
        <end position="59"/>
    </location>
</feature>
<dbReference type="InterPro" id="IPR002307">
    <property type="entry name" value="Tyr-tRNA-ligase"/>
</dbReference>
<feature type="binding site" evidence="8">
    <location>
        <position position="45"/>
    </location>
    <ligand>
        <name>L-tyrosine</name>
        <dbReference type="ChEBI" id="CHEBI:58315"/>
    </ligand>
</feature>
<dbReference type="GO" id="GO:0003723">
    <property type="term" value="F:RNA binding"/>
    <property type="evidence" value="ECO:0007669"/>
    <property type="project" value="UniProtKB-KW"/>
</dbReference>
<evidence type="ECO:0000256" key="3">
    <source>
        <dbReference type="ARBA" id="ARBA00022840"/>
    </source>
</evidence>
<keyword evidence="6 8" id="KW-0030">Aminoacyl-tRNA synthetase</keyword>
<dbReference type="Gene3D" id="3.10.290.10">
    <property type="entry name" value="RNA-binding S4 domain"/>
    <property type="match status" value="1"/>
</dbReference>
<dbReference type="FunFam" id="1.10.240.10:FF:000001">
    <property type="entry name" value="Tyrosine--tRNA ligase"/>
    <property type="match status" value="1"/>
</dbReference>
<comment type="subcellular location">
    <subcellularLocation>
        <location evidence="8">Cytoplasm</location>
    </subcellularLocation>
</comment>
<keyword evidence="3 8" id="KW-0067">ATP-binding</keyword>
<evidence type="ECO:0000259" key="10">
    <source>
        <dbReference type="Pfam" id="PF22421"/>
    </source>
</evidence>
<feature type="domain" description="Tyrosine--tRNA ligase SYY-like C-terminal" evidence="10">
    <location>
        <begin position="350"/>
        <end position="418"/>
    </location>
</feature>
<sequence length="421" mass="47502">MTVKSSLIKTLRDRGLIAQISHEEELEQLFLKGNKNAKGERYAVYCGFDPTAASLHVGNLSALMMLRRAQDEGLQPIVLFGGATGLIGDPTGRSEMRPMNTKEQISQYIENFKNLVNRYFNHESPNPPIFVNNIDWIGGMSWIDFSRNVGVHFTVARLLSAEVNKTRFQEGGLTFMELGYQLLQSYDFLHLYQKYNCILQFGGDDQWSNILSGADLIRRVQGGKAFALTTPLLVGSDGKKFGKTAGNAVWLDPKMTSSYDFFQFFRNVHDADVQKMFYVFTLKTQEEIEEILKNSQINAIKELMAFEITKIVHGEHEAIKALEAAKTLFSGQTGDLSHAPSTILTKHDLQEGVDILSLLIKCELSTSRGEARKLIQGNGLTFNGNKLNDFNYKIKEEDFHTEQNAIVLRKGKKDYHLVKLN</sequence>
<dbReference type="AlphaFoldDB" id="A0A369KMK3"/>
<dbReference type="SUPFAM" id="SSF52374">
    <property type="entry name" value="Nucleotidylyl transferase"/>
    <property type="match status" value="1"/>
</dbReference>
<protein>
    <recommendedName>
        <fullName evidence="8">Tyrosine--tRNA ligase</fullName>
        <ecNumber evidence="8">6.1.1.1</ecNumber>
    </recommendedName>
    <alternativeName>
        <fullName evidence="8">Tyrosyl-tRNA synthetase</fullName>
        <shortName evidence="8">TyrRS</shortName>
    </alternativeName>
</protein>
<name>A0A369KMK3_9BACT</name>
<dbReference type="InterPro" id="IPR024088">
    <property type="entry name" value="Tyr-tRNA-ligase_bac-type"/>
</dbReference>
<comment type="subunit">
    <text evidence="8">Homodimer.</text>
</comment>
<organism evidence="11 12">
    <name type="scientific">Spirobacillus cienkowskii</name>
    <dbReference type="NCBI Taxonomy" id="495820"/>
    <lineage>
        <taxon>Bacteria</taxon>
        <taxon>Pseudomonadati</taxon>
        <taxon>Bdellovibrionota</taxon>
        <taxon>Oligoflexia</taxon>
        <taxon>Silvanigrellales</taxon>
        <taxon>Spirobacillus</taxon>
    </lineage>
</organism>
<dbReference type="GO" id="GO:0005524">
    <property type="term" value="F:ATP binding"/>
    <property type="evidence" value="ECO:0007669"/>
    <property type="project" value="UniProtKB-UniRule"/>
</dbReference>
<evidence type="ECO:0000256" key="7">
    <source>
        <dbReference type="ARBA" id="ARBA00048248"/>
    </source>
</evidence>
<accession>A0A369KMK3</accession>
<dbReference type="HAMAP" id="MF_02006">
    <property type="entry name" value="Tyr_tRNA_synth_type1"/>
    <property type="match status" value="1"/>
</dbReference>
<comment type="function">
    <text evidence="8">Catalyzes the attachment of tyrosine to tRNA(Tyr) in a two-step reaction: tyrosine is first activated by ATP to form Tyr-AMP and then transferred to the acceptor end of tRNA(Tyr).</text>
</comment>
<dbReference type="GO" id="GO:0006437">
    <property type="term" value="P:tyrosyl-tRNA aminoacylation"/>
    <property type="evidence" value="ECO:0007669"/>
    <property type="project" value="UniProtKB-UniRule"/>
</dbReference>
<keyword evidence="4 9" id="KW-0694">RNA-binding</keyword>
<comment type="caution">
    <text evidence="11">The sequence shown here is derived from an EMBL/GenBank/DDBJ whole genome shotgun (WGS) entry which is preliminary data.</text>
</comment>
<proteinExistence type="inferred from homology"/>